<dbReference type="Gene3D" id="3.40.50.620">
    <property type="entry name" value="HUPs"/>
    <property type="match status" value="1"/>
</dbReference>
<dbReference type="Pfam" id="PF01012">
    <property type="entry name" value="ETF"/>
    <property type="match status" value="1"/>
</dbReference>
<feature type="binding site" evidence="2">
    <location>
        <position position="219"/>
    </location>
    <ligand>
        <name>FAD</name>
        <dbReference type="ChEBI" id="CHEBI:57692"/>
    </ligand>
</feature>
<reference evidence="4 5" key="1">
    <citation type="submission" date="2020-02" db="EMBL/GenBank/DDBJ databases">
        <title>Comparative genomics of sulfur disproportionating microorganisms.</title>
        <authorList>
            <person name="Ward L.M."/>
            <person name="Bertran E."/>
            <person name="Johnston D.T."/>
        </authorList>
    </citation>
    <scope>NUCLEOTIDE SEQUENCE [LARGE SCALE GENOMIC DNA]</scope>
    <source>
        <strain evidence="4 5">DSM 100025</strain>
    </source>
</reference>
<dbReference type="PIRSF" id="PIRSF000089">
    <property type="entry name" value="Electra_flavoP_a"/>
    <property type="match status" value="1"/>
</dbReference>
<dbReference type="InterPro" id="IPR014730">
    <property type="entry name" value="ETF_a/b_N"/>
</dbReference>
<dbReference type="GO" id="GO:0009055">
    <property type="term" value="F:electron transfer activity"/>
    <property type="evidence" value="ECO:0007669"/>
    <property type="project" value="InterPro"/>
</dbReference>
<feature type="binding site" evidence="2">
    <location>
        <begin position="244"/>
        <end position="245"/>
    </location>
    <ligand>
        <name>FAD</name>
        <dbReference type="ChEBI" id="CHEBI:57692"/>
    </ligand>
</feature>
<dbReference type="InterPro" id="IPR001308">
    <property type="entry name" value="ETF_a/FixB"/>
</dbReference>
<dbReference type="RefSeq" id="WP_163298331.1">
    <property type="nucleotide sequence ID" value="NZ_JAAGRR010000039.1"/>
</dbReference>
<dbReference type="Proteomes" id="UP000469346">
    <property type="component" value="Unassembled WGS sequence"/>
</dbReference>
<dbReference type="Gene3D" id="3.40.50.1220">
    <property type="entry name" value="TPP-binding domain"/>
    <property type="match status" value="1"/>
</dbReference>
<dbReference type="InterPro" id="IPR033947">
    <property type="entry name" value="ETF_alpha_N"/>
</dbReference>
<comment type="caution">
    <text evidence="4">The sequence shown here is derived from an EMBL/GenBank/DDBJ whole genome shotgun (WGS) entry which is preliminary data.</text>
</comment>
<evidence type="ECO:0000313" key="5">
    <source>
        <dbReference type="Proteomes" id="UP000469346"/>
    </source>
</evidence>
<evidence type="ECO:0000313" key="4">
    <source>
        <dbReference type="EMBL" id="NDY42185.1"/>
    </source>
</evidence>
<dbReference type="PANTHER" id="PTHR43153">
    <property type="entry name" value="ELECTRON TRANSFER FLAVOPROTEIN ALPHA"/>
    <property type="match status" value="1"/>
</dbReference>
<keyword evidence="2" id="KW-0285">Flavoprotein</keyword>
<evidence type="ECO:0000256" key="2">
    <source>
        <dbReference type="PIRSR" id="PIRSR000089-1"/>
    </source>
</evidence>
<feature type="binding site" evidence="2">
    <location>
        <position position="296"/>
    </location>
    <ligand>
        <name>FAD</name>
        <dbReference type="ChEBI" id="CHEBI:57692"/>
    </ligand>
</feature>
<dbReference type="AlphaFoldDB" id="A0A6N9TLS8"/>
<evidence type="ECO:0000259" key="3">
    <source>
        <dbReference type="SMART" id="SM00893"/>
    </source>
</evidence>
<comment type="cofactor">
    <cofactor evidence="2">
        <name>FAD</name>
        <dbReference type="ChEBI" id="CHEBI:57692"/>
    </cofactor>
    <text evidence="2">Binds 1 FAD per dimer.</text>
</comment>
<dbReference type="CDD" id="cd01715">
    <property type="entry name" value="ETF_alpha"/>
    <property type="match status" value="1"/>
</dbReference>
<dbReference type="InterPro" id="IPR014731">
    <property type="entry name" value="ETF_asu_C"/>
</dbReference>
<dbReference type="PANTHER" id="PTHR43153:SF1">
    <property type="entry name" value="ELECTRON TRANSFER FLAVOPROTEIN SUBUNIT ALPHA, MITOCHONDRIAL"/>
    <property type="match status" value="1"/>
</dbReference>
<name>A0A6N9TLS8_DISTH</name>
<keyword evidence="5" id="KW-1185">Reference proteome</keyword>
<organism evidence="4 5">
    <name type="scientific">Dissulfurirhabdus thermomarina</name>
    <dbReference type="NCBI Taxonomy" id="1765737"/>
    <lineage>
        <taxon>Bacteria</taxon>
        <taxon>Deltaproteobacteria</taxon>
        <taxon>Dissulfurirhabdaceae</taxon>
        <taxon>Dissulfurirhabdus</taxon>
    </lineage>
</organism>
<dbReference type="GO" id="GO:0050660">
    <property type="term" value="F:flavin adenine dinucleotide binding"/>
    <property type="evidence" value="ECO:0007669"/>
    <property type="project" value="InterPro"/>
</dbReference>
<gene>
    <name evidence="4" type="ORF">G3N55_04905</name>
</gene>
<comment type="similarity">
    <text evidence="1">Belongs to the ETF alpha-subunit/FixB family.</text>
</comment>
<dbReference type="SMART" id="SM00893">
    <property type="entry name" value="ETF"/>
    <property type="match status" value="1"/>
</dbReference>
<dbReference type="Pfam" id="PF00766">
    <property type="entry name" value="ETF_alpha"/>
    <property type="match status" value="1"/>
</dbReference>
<dbReference type="InterPro" id="IPR014729">
    <property type="entry name" value="Rossmann-like_a/b/a_fold"/>
</dbReference>
<feature type="binding site" evidence="2">
    <location>
        <begin position="275"/>
        <end position="282"/>
    </location>
    <ligand>
        <name>FAD</name>
        <dbReference type="ChEBI" id="CHEBI:57692"/>
    </ligand>
</feature>
<dbReference type="InterPro" id="IPR029035">
    <property type="entry name" value="DHS-like_NAD/FAD-binding_dom"/>
</dbReference>
<proteinExistence type="inferred from homology"/>
<evidence type="ECO:0000256" key="1">
    <source>
        <dbReference type="ARBA" id="ARBA00005817"/>
    </source>
</evidence>
<dbReference type="SUPFAM" id="SSF52467">
    <property type="entry name" value="DHS-like NAD/FAD-binding domain"/>
    <property type="match status" value="1"/>
</dbReference>
<dbReference type="EMBL" id="JAAGRR010000039">
    <property type="protein sequence ID" value="NDY42185.1"/>
    <property type="molecule type" value="Genomic_DNA"/>
</dbReference>
<accession>A0A6N9TLS8</accession>
<dbReference type="SUPFAM" id="SSF52402">
    <property type="entry name" value="Adenine nucleotide alpha hydrolases-like"/>
    <property type="match status" value="1"/>
</dbReference>
<keyword evidence="2" id="KW-0274">FAD</keyword>
<feature type="domain" description="Electron transfer flavoprotein alpha/beta-subunit N-terminal" evidence="3">
    <location>
        <begin position="7"/>
        <end position="196"/>
    </location>
</feature>
<protein>
    <submittedName>
        <fullName evidence="4">Electron transfer flavoprotein subunit alpha/FixB family protein</fullName>
    </submittedName>
</protein>
<sequence length="333" mass="35260">MEQWQGIWVVGETAPGGVAPVTLELMSKGRLLADKLGTDLSVVLIGHGVGALAEGLGAHGADRVYVADHPELADFADEPYARILADLAARERPEVILAGATATGRGFIPRVATLLETGLTADCVDLDVDPADRILRQTRPAWGGNLMATIVCPDRRPQMATVRPNVFRAAKPEPGRRAEVVPVAVDEAQLRRGIEVLEHVETEASGGLREAEIVVTAGRGVGPGEGLELLRRLCELVGGELAATRAVTDAGWLPHRCMIGQTGETVAPRLYMGFGVSGAMPHVVGMQGAEIVVAVNKDPKAPIFDLATYGIVGDVHEILPVLVERLRGRKDSA</sequence>
<dbReference type="GO" id="GO:0033539">
    <property type="term" value="P:fatty acid beta-oxidation using acyl-CoA dehydrogenase"/>
    <property type="evidence" value="ECO:0007669"/>
    <property type="project" value="TreeGrafter"/>
</dbReference>